<dbReference type="AlphaFoldDB" id="A0A8T1VVD8"/>
<evidence type="ECO:0000313" key="3">
    <source>
        <dbReference type="Proteomes" id="UP000694044"/>
    </source>
</evidence>
<feature type="region of interest" description="Disordered" evidence="1">
    <location>
        <begin position="105"/>
        <end position="124"/>
    </location>
</feature>
<evidence type="ECO:0000256" key="1">
    <source>
        <dbReference type="SAM" id="MobiDB-lite"/>
    </source>
</evidence>
<comment type="caution">
    <text evidence="2">The sequence shown here is derived from an EMBL/GenBank/DDBJ whole genome shotgun (WGS) entry which is preliminary data.</text>
</comment>
<accession>A0A8T1VVD8</accession>
<dbReference type="EMBL" id="JAGDFM010000121">
    <property type="protein sequence ID" value="KAG7385452.1"/>
    <property type="molecule type" value="Genomic_DNA"/>
</dbReference>
<feature type="compositionally biased region" description="Polar residues" evidence="1">
    <location>
        <begin position="25"/>
        <end position="34"/>
    </location>
</feature>
<gene>
    <name evidence="2" type="ORF">PHYPSEUDO_001488</name>
</gene>
<keyword evidence="3" id="KW-1185">Reference proteome</keyword>
<evidence type="ECO:0000313" key="2">
    <source>
        <dbReference type="EMBL" id="KAG7385452.1"/>
    </source>
</evidence>
<protein>
    <submittedName>
        <fullName evidence="2">Uncharacterized protein</fullName>
    </submittedName>
</protein>
<feature type="compositionally biased region" description="Polar residues" evidence="1">
    <location>
        <begin position="106"/>
        <end position="124"/>
    </location>
</feature>
<organism evidence="2 3">
    <name type="scientific">Phytophthora pseudosyringae</name>
    <dbReference type="NCBI Taxonomy" id="221518"/>
    <lineage>
        <taxon>Eukaryota</taxon>
        <taxon>Sar</taxon>
        <taxon>Stramenopiles</taxon>
        <taxon>Oomycota</taxon>
        <taxon>Peronosporomycetes</taxon>
        <taxon>Peronosporales</taxon>
        <taxon>Peronosporaceae</taxon>
        <taxon>Phytophthora</taxon>
    </lineage>
</organism>
<dbReference type="Proteomes" id="UP000694044">
    <property type="component" value="Unassembled WGS sequence"/>
</dbReference>
<sequence length="142" mass="15553">MVLAAVPLWRGLSARACERLEQRTMRGNSSSGQRGRTPAEPAAVSGSRAQIPPADSLRVLENEPPCAVHNASPPAARSMVRWKRNPSNTRCYVVARHVTRGAPLRVSTQQPGATNRGKSPRQVRSNSSIALYYTVCMQHMYS</sequence>
<reference evidence="2" key="1">
    <citation type="submission" date="2021-02" db="EMBL/GenBank/DDBJ databases">
        <authorList>
            <person name="Palmer J.M."/>
        </authorList>
    </citation>
    <scope>NUCLEOTIDE SEQUENCE</scope>
    <source>
        <strain evidence="2">SCRP734</strain>
    </source>
</reference>
<name>A0A8T1VVD8_9STRA</name>
<feature type="region of interest" description="Disordered" evidence="1">
    <location>
        <begin position="21"/>
        <end position="50"/>
    </location>
</feature>
<proteinExistence type="predicted"/>